<dbReference type="PANTHER" id="PTHR43479">
    <property type="entry name" value="ACREF/ENVCD OPERON REPRESSOR-RELATED"/>
    <property type="match status" value="1"/>
</dbReference>
<dbReference type="PROSITE" id="PS50977">
    <property type="entry name" value="HTH_TETR_2"/>
    <property type="match status" value="1"/>
</dbReference>
<evidence type="ECO:0000313" key="5">
    <source>
        <dbReference type="Proteomes" id="UP000254924"/>
    </source>
</evidence>
<dbReference type="GeneID" id="78356549"/>
<organism evidence="4 5">
    <name type="scientific">Streptococcus hyointestinalis</name>
    <dbReference type="NCBI Taxonomy" id="1337"/>
    <lineage>
        <taxon>Bacteria</taxon>
        <taxon>Bacillati</taxon>
        <taxon>Bacillota</taxon>
        <taxon>Bacilli</taxon>
        <taxon>Lactobacillales</taxon>
        <taxon>Streptococcaceae</taxon>
        <taxon>Streptococcus</taxon>
    </lineage>
</organism>
<dbReference type="Gene3D" id="1.10.357.10">
    <property type="entry name" value="Tetracycline Repressor, domain 2"/>
    <property type="match status" value="1"/>
</dbReference>
<name>A0A380K7C1_9STRE</name>
<dbReference type="EMBL" id="UHFN01000007">
    <property type="protein sequence ID" value="SUN60903.1"/>
    <property type="molecule type" value="Genomic_DNA"/>
</dbReference>
<dbReference type="OrthoDB" id="9810250at2"/>
<dbReference type="InterPro" id="IPR050624">
    <property type="entry name" value="HTH-type_Tx_Regulator"/>
</dbReference>
<dbReference type="Pfam" id="PF00440">
    <property type="entry name" value="TetR_N"/>
    <property type="match status" value="1"/>
</dbReference>
<gene>
    <name evidence="4" type="primary">ethR_2</name>
    <name evidence="4" type="ORF">NCTC12224_01220</name>
</gene>
<dbReference type="InterPro" id="IPR001647">
    <property type="entry name" value="HTH_TetR"/>
</dbReference>
<accession>A0A380K7C1</accession>
<sequence length="184" mass="22119">MSELVSRRSQRSKELFIRALLTLMHQKPLEDISIKEIVEEASLTRQTFYRHFTSKEDVLKTYLDYLYKDCFNVIDSRQPEDLLGVLKTYFDYWLQYQKSIEVLYVQNAHWIINDIALTYVQGLQPYVERYFTADLGPNAEYLWTYLFGGLVQMKSKWFERHCRVTTQEMAMLVYQFWTGEVFGR</sequence>
<evidence type="ECO:0000256" key="1">
    <source>
        <dbReference type="ARBA" id="ARBA00023125"/>
    </source>
</evidence>
<feature type="DNA-binding region" description="H-T-H motif" evidence="2">
    <location>
        <begin position="33"/>
        <end position="52"/>
    </location>
</feature>
<protein>
    <submittedName>
        <fullName evidence="4">Transcriptional regulator</fullName>
    </submittedName>
</protein>
<keyword evidence="1 2" id="KW-0238">DNA-binding</keyword>
<dbReference type="PANTHER" id="PTHR43479:SF11">
    <property type="entry name" value="ACREF_ENVCD OPERON REPRESSOR-RELATED"/>
    <property type="match status" value="1"/>
</dbReference>
<keyword evidence="5" id="KW-1185">Reference proteome</keyword>
<evidence type="ECO:0000313" key="4">
    <source>
        <dbReference type="EMBL" id="SUN60903.1"/>
    </source>
</evidence>
<evidence type="ECO:0000256" key="2">
    <source>
        <dbReference type="PROSITE-ProRule" id="PRU00335"/>
    </source>
</evidence>
<dbReference type="GO" id="GO:0003677">
    <property type="term" value="F:DNA binding"/>
    <property type="evidence" value="ECO:0007669"/>
    <property type="project" value="UniProtKB-UniRule"/>
</dbReference>
<dbReference type="SUPFAM" id="SSF46689">
    <property type="entry name" value="Homeodomain-like"/>
    <property type="match status" value="1"/>
</dbReference>
<dbReference type="AlphaFoldDB" id="A0A380K7C1"/>
<evidence type="ECO:0000259" key="3">
    <source>
        <dbReference type="PROSITE" id="PS50977"/>
    </source>
</evidence>
<reference evidence="4 5" key="1">
    <citation type="submission" date="2018-06" db="EMBL/GenBank/DDBJ databases">
        <authorList>
            <consortium name="Pathogen Informatics"/>
            <person name="Doyle S."/>
        </authorList>
    </citation>
    <scope>NUCLEOTIDE SEQUENCE [LARGE SCALE GENOMIC DNA]</scope>
    <source>
        <strain evidence="4 5">NCTC12224</strain>
    </source>
</reference>
<dbReference type="Proteomes" id="UP000254924">
    <property type="component" value="Unassembled WGS sequence"/>
</dbReference>
<dbReference type="RefSeq" id="WP_115269043.1">
    <property type="nucleotide sequence ID" value="NZ_JBNPNB010000137.1"/>
</dbReference>
<feature type="domain" description="HTH tetR-type" evidence="3">
    <location>
        <begin position="10"/>
        <end position="70"/>
    </location>
</feature>
<dbReference type="InterPro" id="IPR009057">
    <property type="entry name" value="Homeodomain-like_sf"/>
</dbReference>
<proteinExistence type="predicted"/>